<proteinExistence type="predicted"/>
<evidence type="ECO:0000256" key="4">
    <source>
        <dbReference type="ARBA" id="ARBA00022679"/>
    </source>
</evidence>
<dbReference type="InterPro" id="IPR004960">
    <property type="entry name" value="LipA_acyltrans"/>
</dbReference>
<protein>
    <recommendedName>
        <fullName evidence="9">Lauroyl acyltransferase</fullName>
    </recommendedName>
</protein>
<dbReference type="Pfam" id="PF03279">
    <property type="entry name" value="Lip_A_acyltrans"/>
    <property type="match status" value="1"/>
</dbReference>
<evidence type="ECO:0000256" key="1">
    <source>
        <dbReference type="ARBA" id="ARBA00004533"/>
    </source>
</evidence>
<evidence type="ECO:0008006" key="9">
    <source>
        <dbReference type="Google" id="ProtNLM"/>
    </source>
</evidence>
<comment type="subcellular location">
    <subcellularLocation>
        <location evidence="1">Cell inner membrane</location>
    </subcellularLocation>
</comment>
<dbReference type="PANTHER" id="PTHR30606:SF10">
    <property type="entry name" value="PHOSPHATIDYLINOSITOL MANNOSIDE ACYLTRANSFERASE"/>
    <property type="match status" value="1"/>
</dbReference>
<evidence type="ECO:0000256" key="3">
    <source>
        <dbReference type="ARBA" id="ARBA00022519"/>
    </source>
</evidence>
<evidence type="ECO:0000256" key="2">
    <source>
        <dbReference type="ARBA" id="ARBA00022475"/>
    </source>
</evidence>
<dbReference type="EMBL" id="QOQF01000005">
    <property type="protein sequence ID" value="RCL77782.1"/>
    <property type="molecule type" value="Genomic_DNA"/>
</dbReference>
<dbReference type="AlphaFoldDB" id="A0A368E106"/>
<gene>
    <name evidence="7" type="ORF">DBW69_02360</name>
</gene>
<dbReference type="PANTHER" id="PTHR30606">
    <property type="entry name" value="LIPID A BIOSYNTHESIS LAUROYL ACYLTRANSFERASE"/>
    <property type="match status" value="1"/>
</dbReference>
<keyword evidence="5" id="KW-0472">Membrane</keyword>
<name>A0A368E106_9PROT</name>
<evidence type="ECO:0000313" key="7">
    <source>
        <dbReference type="EMBL" id="RCL77782.1"/>
    </source>
</evidence>
<sequence>MGPASMLKTFKHIIELIFGMAFIKLARCLGLEKSSRFFGYLFTKIGPIFPLNKIALKNKMAAFPEASEAEIKSLNIEMWRNLGMFFGEFSNLDRLRAEADKRIKISGLDLAQKAFDEGRGLIFFSGHMGNWEVMASATHIFDKDVIGVYRKANNPFFEKWITAIRSKSTVTKLVQKGADGAKKIIKTLKAGNTVCVLNDQKMNDGAELEFFNRPAMTATAIPKIARKFNVPMVFVSVQRRENCHFDVVFHPPFLPETTEDTHQDILNTAQKMNDMTEEAIRQRPAHWLWLHNRWK</sequence>
<dbReference type="Proteomes" id="UP000252132">
    <property type="component" value="Unassembled WGS sequence"/>
</dbReference>
<keyword evidence="6" id="KW-0012">Acyltransferase</keyword>
<keyword evidence="2" id="KW-1003">Cell membrane</keyword>
<evidence type="ECO:0000256" key="5">
    <source>
        <dbReference type="ARBA" id="ARBA00023136"/>
    </source>
</evidence>
<keyword evidence="4" id="KW-0808">Transferase</keyword>
<dbReference type="GO" id="GO:0009247">
    <property type="term" value="P:glycolipid biosynthetic process"/>
    <property type="evidence" value="ECO:0007669"/>
    <property type="project" value="UniProtKB-ARBA"/>
</dbReference>
<organism evidence="7 8">
    <name type="scientific">PS1 clade bacterium</name>
    <dbReference type="NCBI Taxonomy" id="2175152"/>
    <lineage>
        <taxon>Bacteria</taxon>
        <taxon>Pseudomonadati</taxon>
        <taxon>Pseudomonadota</taxon>
        <taxon>Alphaproteobacteria</taxon>
        <taxon>PS1 clade</taxon>
    </lineage>
</organism>
<evidence type="ECO:0000313" key="8">
    <source>
        <dbReference type="Proteomes" id="UP000252132"/>
    </source>
</evidence>
<dbReference type="CDD" id="cd07984">
    <property type="entry name" value="LPLAT_LABLAT-like"/>
    <property type="match status" value="1"/>
</dbReference>
<dbReference type="GO" id="GO:0005886">
    <property type="term" value="C:plasma membrane"/>
    <property type="evidence" value="ECO:0007669"/>
    <property type="project" value="UniProtKB-SubCell"/>
</dbReference>
<dbReference type="GO" id="GO:0016746">
    <property type="term" value="F:acyltransferase activity"/>
    <property type="evidence" value="ECO:0007669"/>
    <property type="project" value="UniProtKB-KW"/>
</dbReference>
<reference evidence="7 8" key="1">
    <citation type="journal article" date="2018" name="Microbiome">
        <title>Fine metagenomic profile of the Mediterranean stratified and mixed water columns revealed by assembly and recruitment.</title>
        <authorList>
            <person name="Haro-Moreno J.M."/>
            <person name="Lopez-Perez M."/>
            <person name="De La Torre J.R."/>
            <person name="Picazo A."/>
            <person name="Camacho A."/>
            <person name="Rodriguez-Valera F."/>
        </authorList>
    </citation>
    <scope>NUCLEOTIDE SEQUENCE [LARGE SCALE GENOMIC DNA]</scope>
    <source>
        <strain evidence="7">MED-G55</strain>
    </source>
</reference>
<comment type="caution">
    <text evidence="7">The sequence shown here is derived from an EMBL/GenBank/DDBJ whole genome shotgun (WGS) entry which is preliminary data.</text>
</comment>
<accession>A0A368E106</accession>
<evidence type="ECO:0000256" key="6">
    <source>
        <dbReference type="ARBA" id="ARBA00023315"/>
    </source>
</evidence>
<keyword evidence="3" id="KW-0997">Cell inner membrane</keyword>